<dbReference type="InterPro" id="IPR005854">
    <property type="entry name" value="PurF"/>
</dbReference>
<dbReference type="AlphaFoldDB" id="E1QLP3"/>
<accession>E1QLP3</accession>
<evidence type="ECO:0000256" key="8">
    <source>
        <dbReference type="PIRNR" id="PIRNR000485"/>
    </source>
</evidence>
<dbReference type="SUPFAM" id="SSF56235">
    <property type="entry name" value="N-terminal nucleophile aminohydrolases (Ntn hydrolases)"/>
    <property type="match status" value="1"/>
</dbReference>
<comment type="caution">
    <text evidence="7">Lacks conserved residue(s) required for the propagation of feature annotation.</text>
</comment>
<dbReference type="RefSeq" id="WP_013259914.1">
    <property type="nucleotide sequence ID" value="NC_014365.1"/>
</dbReference>
<evidence type="ECO:0000256" key="6">
    <source>
        <dbReference type="ARBA" id="ARBA00022962"/>
    </source>
</evidence>
<comment type="catalytic activity">
    <reaction evidence="7 8">
        <text>5-phospho-beta-D-ribosylamine + L-glutamate + diphosphate = 5-phospho-alpha-D-ribose 1-diphosphate + L-glutamine + H2O</text>
        <dbReference type="Rhea" id="RHEA:14905"/>
        <dbReference type="ChEBI" id="CHEBI:15377"/>
        <dbReference type="ChEBI" id="CHEBI:29985"/>
        <dbReference type="ChEBI" id="CHEBI:33019"/>
        <dbReference type="ChEBI" id="CHEBI:58017"/>
        <dbReference type="ChEBI" id="CHEBI:58359"/>
        <dbReference type="ChEBI" id="CHEBI:58681"/>
        <dbReference type="EC" id="2.4.2.14"/>
    </reaction>
</comment>
<dbReference type="UniPathway" id="UPA00074">
    <property type="reaction ID" value="UER00124"/>
</dbReference>
<comment type="cofactor">
    <cofactor evidence="7 10">
        <name>[4Fe-4S] cluster</name>
        <dbReference type="ChEBI" id="CHEBI:49883"/>
    </cofactor>
    <text evidence="7 10">Binds 1 [4Fe-4S] cluster per subunit.</text>
</comment>
<feature type="binding site" evidence="7 10">
    <location>
        <position position="396"/>
    </location>
    <ligand>
        <name>[4Fe-4S] cluster</name>
        <dbReference type="ChEBI" id="CHEBI:49883"/>
    </ligand>
</feature>
<comment type="similarity">
    <text evidence="2 7 8">In the C-terminal section; belongs to the purine/pyrimidine phosphoribosyltransferase family.</text>
</comment>
<name>E1QLP3_DESB2</name>
<proteinExistence type="inferred from homology"/>
<keyword evidence="7 10" id="KW-0408">Iron</keyword>
<keyword evidence="4 7" id="KW-0808">Transferase</keyword>
<evidence type="ECO:0000256" key="3">
    <source>
        <dbReference type="ARBA" id="ARBA00022676"/>
    </source>
</evidence>
<gene>
    <name evidence="7" type="primary">purF</name>
    <name evidence="12" type="ordered locus">Deba_3125</name>
</gene>
<dbReference type="InterPro" id="IPR035584">
    <property type="entry name" value="PurF_N"/>
</dbReference>
<dbReference type="HAMAP" id="MF_01931">
    <property type="entry name" value="PurF"/>
    <property type="match status" value="1"/>
</dbReference>
<feature type="domain" description="Glutamine amidotransferase type-2" evidence="11">
    <location>
        <begin position="15"/>
        <end position="233"/>
    </location>
</feature>
<dbReference type="InterPro" id="IPR029057">
    <property type="entry name" value="PRTase-like"/>
</dbReference>
<dbReference type="EMBL" id="CP002085">
    <property type="protein sequence ID" value="ADK86478.1"/>
    <property type="molecule type" value="Genomic_DNA"/>
</dbReference>
<dbReference type="InterPro" id="IPR000836">
    <property type="entry name" value="PRTase_dom"/>
</dbReference>
<dbReference type="SUPFAM" id="SSF53271">
    <property type="entry name" value="PRTase-like"/>
    <property type="match status" value="1"/>
</dbReference>
<feature type="active site" description="Nucleophile" evidence="7 9">
    <location>
        <position position="15"/>
    </location>
</feature>
<evidence type="ECO:0000256" key="9">
    <source>
        <dbReference type="PIRSR" id="PIRSR000485-1"/>
    </source>
</evidence>
<reference evidence="12 13" key="1">
    <citation type="journal article" date="2010" name="Stand. Genomic Sci.">
        <title>Complete genome sequence of Desulfarculus baarsii type strain (2st14).</title>
        <authorList>
            <person name="Sun H."/>
            <person name="Spring S."/>
            <person name="Lapidus A."/>
            <person name="Davenport K."/>
            <person name="Del Rio T.G."/>
            <person name="Tice H."/>
            <person name="Nolan M."/>
            <person name="Copeland A."/>
            <person name="Cheng J.F."/>
            <person name="Lucas S."/>
            <person name="Tapia R."/>
            <person name="Goodwin L."/>
            <person name="Pitluck S."/>
            <person name="Ivanova N."/>
            <person name="Pagani I."/>
            <person name="Mavromatis K."/>
            <person name="Ovchinnikova G."/>
            <person name="Pati A."/>
            <person name="Chen A."/>
            <person name="Palaniappan K."/>
            <person name="Hauser L."/>
            <person name="Chang Y.J."/>
            <person name="Jeffries C.D."/>
            <person name="Detter J.C."/>
            <person name="Han C."/>
            <person name="Rohde M."/>
            <person name="Brambilla E."/>
            <person name="Goker M."/>
            <person name="Woyke T."/>
            <person name="Bristow J."/>
            <person name="Eisen J.A."/>
            <person name="Markowitz V."/>
            <person name="Hugenholtz P."/>
            <person name="Kyrpides N.C."/>
            <person name="Klenk H.P."/>
            <person name="Land M."/>
        </authorList>
    </citation>
    <scope>NUCLEOTIDE SEQUENCE [LARGE SCALE GENOMIC DNA]</scope>
    <source>
        <strain evidence="13">ATCC 33931 / DSM 2075 / LMG 7858 / VKM B-1802 / 2st14</strain>
    </source>
</reference>
<dbReference type="STRING" id="644282.Deba_3125"/>
<dbReference type="CDD" id="cd00715">
    <property type="entry name" value="GPATase_N"/>
    <property type="match status" value="1"/>
</dbReference>
<dbReference type="GO" id="GO:0004044">
    <property type="term" value="F:amidophosphoribosyltransferase activity"/>
    <property type="evidence" value="ECO:0007669"/>
    <property type="project" value="UniProtKB-UniRule"/>
</dbReference>
<dbReference type="GO" id="GO:0009113">
    <property type="term" value="P:purine nucleobase biosynthetic process"/>
    <property type="evidence" value="ECO:0007669"/>
    <property type="project" value="UniProtKB-UniRule"/>
</dbReference>
<dbReference type="PANTHER" id="PTHR11907">
    <property type="entry name" value="AMIDOPHOSPHORIBOSYLTRANSFERASE"/>
    <property type="match status" value="1"/>
</dbReference>
<dbReference type="GO" id="GO:0051539">
    <property type="term" value="F:4 iron, 4 sulfur cluster binding"/>
    <property type="evidence" value="ECO:0007669"/>
    <property type="project" value="UniProtKB-KW"/>
</dbReference>
<feature type="binding site" evidence="7 10">
    <location>
        <position position="450"/>
    </location>
    <ligand>
        <name>[4Fe-4S] cluster</name>
        <dbReference type="ChEBI" id="CHEBI:49883"/>
    </ligand>
</feature>
<sequence>MDEKIDLRPKAKEYCGVFGVFGHDDAARLTYYGLYALQHRGQESAGIVSSDGRFLHEKRGMGLVPEVFKERDLAKLHGHIACGHVRYSTTGSSILANAQPFIINHAGHSLCVGHNGNLVNAASLRRKLELEGSIFQTSMDSEIVMHLLARRIHLGFEEALLEALQELRGAYCFLFMTEDTLVAARDPKGFRPLCLGRLGDSWVVASETCALDLIDAEFVREVEAGEVVFIDKRGLRSVKPFPRQRHSHCIFEFIYFARPDSQIFQQTVYQVRKCQGAQLAKEYPNLEADFIMPFPDSGNYAALGYAMASGLPFEIGMIRNHYVGRTFIQPSQDMRDFGVRVKLNPVRELIQGKRVIVVEDSVIRGTTTRARVANIRRAGAAEVHMLVSCPPHRFPCHYGIDFSTKGELIAANHTVDEIRDMIGLDTLGYLSIDGLLEGTHTSKEGFCLACFDGNYPVPIEECEGKFALEKC</sequence>
<dbReference type="InterPro" id="IPR029055">
    <property type="entry name" value="Ntn_hydrolases_N"/>
</dbReference>
<dbReference type="HOGENOM" id="CLU_022389_3_1_7"/>
<evidence type="ECO:0000256" key="1">
    <source>
        <dbReference type="ARBA" id="ARBA00005209"/>
    </source>
</evidence>
<keyword evidence="7 10" id="KW-0479">Metal-binding</keyword>
<dbReference type="EC" id="2.4.2.14" evidence="7"/>
<dbReference type="CDD" id="cd06223">
    <property type="entry name" value="PRTases_typeI"/>
    <property type="match status" value="1"/>
</dbReference>
<dbReference type="KEGG" id="dbr:Deba_3125"/>
<feature type="binding site" evidence="7 10">
    <location>
        <position position="249"/>
    </location>
    <ligand>
        <name>[4Fe-4S] cluster</name>
        <dbReference type="ChEBI" id="CHEBI:49883"/>
    </ligand>
</feature>
<evidence type="ECO:0000256" key="10">
    <source>
        <dbReference type="PIRSR" id="PIRSR000485-3"/>
    </source>
</evidence>
<dbReference type="OrthoDB" id="9801213at2"/>
<comment type="function">
    <text evidence="7">Catalyzes the formation of phosphoribosylamine from phosphoribosylpyrophosphate (PRPP) and glutamine.</text>
</comment>
<dbReference type="Gene3D" id="3.60.20.10">
    <property type="entry name" value="Glutamine Phosphoribosylpyrophosphate, subunit 1, domain 1"/>
    <property type="match status" value="1"/>
</dbReference>
<protein>
    <recommendedName>
        <fullName evidence="7">Amidophosphoribosyltransferase</fullName>
        <shortName evidence="7">ATase</shortName>
        <ecNumber evidence="7">2.4.2.14</ecNumber>
    </recommendedName>
    <alternativeName>
        <fullName evidence="7">Glutamine phosphoribosylpyrophosphate amidotransferase</fullName>
        <shortName evidence="7">GPATase</shortName>
    </alternativeName>
</protein>
<dbReference type="GO" id="GO:0006189">
    <property type="term" value="P:'de novo' IMP biosynthetic process"/>
    <property type="evidence" value="ECO:0007669"/>
    <property type="project" value="UniProtKB-UniRule"/>
</dbReference>
<dbReference type="PROSITE" id="PS51278">
    <property type="entry name" value="GATASE_TYPE_2"/>
    <property type="match status" value="1"/>
</dbReference>
<keyword evidence="13" id="KW-1185">Reference proteome</keyword>
<dbReference type="GO" id="GO:0046872">
    <property type="term" value="F:metal ion binding"/>
    <property type="evidence" value="ECO:0007669"/>
    <property type="project" value="UniProtKB-KW"/>
</dbReference>
<dbReference type="eggNOG" id="COG0034">
    <property type="taxonomic scope" value="Bacteria"/>
</dbReference>
<evidence type="ECO:0000259" key="11">
    <source>
        <dbReference type="PROSITE" id="PS51278"/>
    </source>
</evidence>
<keyword evidence="7" id="KW-0004">4Fe-4S</keyword>
<feature type="binding site" evidence="7 10">
    <location>
        <position position="447"/>
    </location>
    <ligand>
        <name>[4Fe-4S] cluster</name>
        <dbReference type="ChEBI" id="CHEBI:49883"/>
    </ligand>
</feature>
<evidence type="ECO:0000256" key="5">
    <source>
        <dbReference type="ARBA" id="ARBA00022755"/>
    </source>
</evidence>
<evidence type="ECO:0000313" key="12">
    <source>
        <dbReference type="EMBL" id="ADK86478.1"/>
    </source>
</evidence>
<dbReference type="InterPro" id="IPR017932">
    <property type="entry name" value="GATase_2_dom"/>
</dbReference>
<dbReference type="MEROPS" id="C44.001"/>
<keyword evidence="3 7" id="KW-0328">Glycosyltransferase</keyword>
<evidence type="ECO:0000256" key="7">
    <source>
        <dbReference type="HAMAP-Rule" id="MF_01931"/>
    </source>
</evidence>
<evidence type="ECO:0000313" key="13">
    <source>
        <dbReference type="Proteomes" id="UP000009047"/>
    </source>
</evidence>
<organism evidence="12 13">
    <name type="scientific">Desulfarculus baarsii (strain ATCC 33931 / DSM 2075 / LMG 7858 / VKM B-1802 / 2st14)</name>
    <dbReference type="NCBI Taxonomy" id="644282"/>
    <lineage>
        <taxon>Bacteria</taxon>
        <taxon>Pseudomonadati</taxon>
        <taxon>Thermodesulfobacteriota</taxon>
        <taxon>Desulfarculia</taxon>
        <taxon>Desulfarculales</taxon>
        <taxon>Desulfarculaceae</taxon>
        <taxon>Desulfarculus</taxon>
    </lineage>
</organism>
<dbReference type="PIRSF" id="PIRSF000485">
    <property type="entry name" value="Amd_phspho_trans"/>
    <property type="match status" value="1"/>
</dbReference>
<dbReference type="Gene3D" id="3.40.50.2020">
    <property type="match status" value="1"/>
</dbReference>
<keyword evidence="6 7" id="KW-0315">Glutamine amidotransferase</keyword>
<dbReference type="NCBIfam" id="TIGR01134">
    <property type="entry name" value="purF"/>
    <property type="match status" value="1"/>
</dbReference>
<dbReference type="Proteomes" id="UP000009047">
    <property type="component" value="Chromosome"/>
</dbReference>
<dbReference type="Pfam" id="PF13537">
    <property type="entry name" value="GATase_7"/>
    <property type="match status" value="1"/>
</dbReference>
<keyword evidence="5 7" id="KW-0658">Purine biosynthesis</keyword>
<evidence type="ECO:0000256" key="4">
    <source>
        <dbReference type="ARBA" id="ARBA00022679"/>
    </source>
</evidence>
<comment type="pathway">
    <text evidence="1 7 8">Purine metabolism; IMP biosynthesis via de novo pathway; N(1)-(5-phospho-D-ribosyl)glycinamide from 5-phospho-alpha-D-ribose 1-diphosphate: step 1/2.</text>
</comment>
<keyword evidence="7 10" id="KW-0411">Iron-sulfur</keyword>
<evidence type="ECO:0000256" key="2">
    <source>
        <dbReference type="ARBA" id="ARBA00010138"/>
    </source>
</evidence>